<dbReference type="OrthoDB" id="3830014at2"/>
<feature type="transmembrane region" description="Helical" evidence="1">
    <location>
        <begin position="82"/>
        <end position="100"/>
    </location>
</feature>
<feature type="transmembrane region" description="Helical" evidence="1">
    <location>
        <begin position="177"/>
        <end position="196"/>
    </location>
</feature>
<organism evidence="2 3">
    <name type="scientific">Jiangella alkaliphila</name>
    <dbReference type="NCBI Taxonomy" id="419479"/>
    <lineage>
        <taxon>Bacteria</taxon>
        <taxon>Bacillati</taxon>
        <taxon>Actinomycetota</taxon>
        <taxon>Actinomycetes</taxon>
        <taxon>Jiangellales</taxon>
        <taxon>Jiangellaceae</taxon>
        <taxon>Jiangella</taxon>
    </lineage>
</organism>
<evidence type="ECO:0000313" key="3">
    <source>
        <dbReference type="Proteomes" id="UP000182977"/>
    </source>
</evidence>
<proteinExistence type="predicted"/>
<feature type="transmembrane region" description="Helical" evidence="1">
    <location>
        <begin position="106"/>
        <end position="131"/>
    </location>
</feature>
<protein>
    <submittedName>
        <fullName evidence="2">Uncharacterized membrane protein YesL</fullName>
    </submittedName>
</protein>
<dbReference type="RefSeq" id="WP_046767432.1">
    <property type="nucleotide sequence ID" value="NZ_KQ061221.1"/>
</dbReference>
<reference evidence="3" key="1">
    <citation type="submission" date="2016-10" db="EMBL/GenBank/DDBJ databases">
        <authorList>
            <person name="Varghese N."/>
            <person name="Submissions S."/>
        </authorList>
    </citation>
    <scope>NUCLEOTIDE SEQUENCE [LARGE SCALE GENOMIC DNA]</scope>
    <source>
        <strain evidence="3">DSM 45079</strain>
    </source>
</reference>
<keyword evidence="3" id="KW-1185">Reference proteome</keyword>
<evidence type="ECO:0000256" key="1">
    <source>
        <dbReference type="SAM" id="Phobius"/>
    </source>
</evidence>
<keyword evidence="1" id="KW-0472">Membrane</keyword>
<accession>A0A1H2JMK5</accession>
<dbReference type="EMBL" id="LT629791">
    <property type="protein sequence ID" value="SDU57358.1"/>
    <property type="molecule type" value="Genomic_DNA"/>
</dbReference>
<dbReference type="Pfam" id="PF04854">
    <property type="entry name" value="DUF624"/>
    <property type="match status" value="1"/>
</dbReference>
<keyword evidence="1" id="KW-0812">Transmembrane</keyword>
<dbReference type="InterPro" id="IPR006938">
    <property type="entry name" value="DUF624"/>
</dbReference>
<evidence type="ECO:0000313" key="2">
    <source>
        <dbReference type="EMBL" id="SDU57358.1"/>
    </source>
</evidence>
<feature type="transmembrane region" description="Helical" evidence="1">
    <location>
        <begin position="151"/>
        <end position="171"/>
    </location>
</feature>
<gene>
    <name evidence="2" type="ORF">SAMN04488563_2842</name>
</gene>
<sequence length="204" mass="21981">MAEVEIGGRFGRLYGFLDWPARLDALNVLWLLGVLAGLVLFGLAPATAALYAVLRAYVLDRSPRLWHDYWAAWRASLRSSQVVLGLPILTVWVVVFYLLLSRSTPFAVGMAVLAAGYLATLLQLPAVVAHVDLPVVRSWQVTAEVAWRRPLVTVAVAVLVVGLAVGGWLTTPAAVPLFFPALPALIATVTVHRGLADSPPRTPS</sequence>
<dbReference type="Proteomes" id="UP000182977">
    <property type="component" value="Chromosome I"/>
</dbReference>
<keyword evidence="1" id="KW-1133">Transmembrane helix</keyword>
<dbReference type="AlphaFoldDB" id="A0A1H2JMK5"/>
<feature type="transmembrane region" description="Helical" evidence="1">
    <location>
        <begin position="28"/>
        <end position="54"/>
    </location>
</feature>
<dbReference type="STRING" id="419479.SAMN04488563_2842"/>
<name>A0A1H2JMK5_9ACTN</name>